<sequence>MTRRRAAAAALVLAAAVATMGATATAAQAAGYDRLYCAWVFDTFNAKVNRNSPCTVPKNAIPGIHKVYVIRNNQIMITADRGPDIFSGPAYINIDRASQDLSVRPPQLPAAAAASLGTGKEIGPEADDGSEIDAGDEFSVISEN</sequence>
<comment type="caution">
    <text evidence="3">The sequence shown here is derived from an EMBL/GenBank/DDBJ whole genome shotgun (WGS) entry which is preliminary data.</text>
</comment>
<feature type="region of interest" description="Disordered" evidence="1">
    <location>
        <begin position="114"/>
        <end position="144"/>
    </location>
</feature>
<reference evidence="3 4" key="1">
    <citation type="submission" date="2019-03" db="EMBL/GenBank/DDBJ databases">
        <authorList>
            <person name="Gonzalez-Pimentel J.L."/>
        </authorList>
    </citation>
    <scope>NUCLEOTIDE SEQUENCE [LARGE SCALE GENOMIC DNA]</scope>
    <source>
        <strain evidence="3 4">JCM 31289</strain>
    </source>
</reference>
<dbReference type="AlphaFoldDB" id="A0A4Z0HGK5"/>
<keyword evidence="2" id="KW-0732">Signal</keyword>
<feature type="signal peptide" evidence="2">
    <location>
        <begin position="1"/>
        <end position="29"/>
    </location>
</feature>
<evidence type="ECO:0000256" key="1">
    <source>
        <dbReference type="SAM" id="MobiDB-lite"/>
    </source>
</evidence>
<evidence type="ECO:0000313" key="4">
    <source>
        <dbReference type="Proteomes" id="UP000297948"/>
    </source>
</evidence>
<dbReference type="Proteomes" id="UP000297948">
    <property type="component" value="Unassembled WGS sequence"/>
</dbReference>
<keyword evidence="4" id="KW-1185">Reference proteome</keyword>
<accession>A0A4Z0HGK5</accession>
<organism evidence="3 4">
    <name type="scientific">Streptomyces palmae</name>
    <dbReference type="NCBI Taxonomy" id="1701085"/>
    <lineage>
        <taxon>Bacteria</taxon>
        <taxon>Bacillati</taxon>
        <taxon>Actinomycetota</taxon>
        <taxon>Actinomycetes</taxon>
        <taxon>Kitasatosporales</taxon>
        <taxon>Streptomycetaceae</taxon>
        <taxon>Streptomyces</taxon>
    </lineage>
</organism>
<feature type="chain" id="PRO_5021331841" evidence="2">
    <location>
        <begin position="30"/>
        <end position="144"/>
    </location>
</feature>
<feature type="compositionally biased region" description="Acidic residues" evidence="1">
    <location>
        <begin position="124"/>
        <end position="136"/>
    </location>
</feature>
<gene>
    <name evidence="3" type="ORF">E4099_06680</name>
</gene>
<evidence type="ECO:0000313" key="3">
    <source>
        <dbReference type="EMBL" id="TGB15570.1"/>
    </source>
</evidence>
<name>A0A4Z0HGK5_9ACTN</name>
<dbReference type="EMBL" id="SRID01000037">
    <property type="protein sequence ID" value="TGB15570.1"/>
    <property type="molecule type" value="Genomic_DNA"/>
</dbReference>
<protein>
    <submittedName>
        <fullName evidence="3">Uncharacterized protein</fullName>
    </submittedName>
</protein>
<dbReference type="RefSeq" id="WP_135338010.1">
    <property type="nucleotide sequence ID" value="NZ_JBHLTX010000013.1"/>
</dbReference>
<proteinExistence type="predicted"/>
<evidence type="ECO:0000256" key="2">
    <source>
        <dbReference type="SAM" id="SignalP"/>
    </source>
</evidence>